<feature type="compositionally biased region" description="Polar residues" evidence="5">
    <location>
        <begin position="358"/>
        <end position="371"/>
    </location>
</feature>
<sequence length="801" mass="92112">MDVLLSLQASDVGRGDDDDDGSHPDISASEDEDDLEDDSRHSKLLEAIGGMETKRRSKVKQRSEASAVVSEYQLNTKDVQGKGVWIHDLMGSLKNTPSHSALKKQMNNVQKRKTLPTPLHKHEAEKIQRTMAYEGVSKEVSKWDQVVQTNRKAEHLSFPLNQDVVGLQTTDQFVKKFKPSTPLEQEVYKILHGSKFAERPNKQLSQAEEEAIKAMSLSEARDRRAELQKHRALMSFYEAKCRRQKKIKSKKYHRIQRKSREKQDSKKMEELMEDDPEGAKETMDKLEKARATERMSLKHRNTGKWAKTLMRYGKHNISARKELAQQLHKSHELTEKIAEVNEDNNGEKNEEEEEEENTAQPSLSDINNPWFTGSMVGKDKERGEEEEEKNRGEEYVALEAVQVRRDSDGSDGEENEAEDEEEDEIEKDHRMLKEIQEERRKWKDGSDENEEEEEEEEGNDDQGGEVEVGKREKMSKGFTKQERTKSTKVDKKSKRKKVKVIEVNDEDDKEGDGAGESLLEEGTERRQTHSSLEDQDWLHRLEEEGKQSPQLQSNDAIHTDSNIQKEKESKKKSSGMVDPSKVFIVKPKEMLKSAMPVLVDQGDEVDGDNERMVHRMNIQQAFADDDVVEEFKEEKKARIEKDKPKDIDLTLPGWGDWGGTGVQASKKKKKRFTMKAKPQAPRQDARLAHVIINENRDKKIAIHQVNSLPFPFSNTDQFERSIRAPVGSTWNTPSAVKALTTPKVSTKMGTIIQPIQAEEAFREKNRKRKKMEEMRKKRKGQKPDIVFDEGNEKKKRRGKAK</sequence>
<dbReference type="FunCoup" id="A0A7M7PIV0">
    <property type="interactions" value="1319"/>
</dbReference>
<dbReference type="KEGG" id="spu:585850"/>
<evidence type="ECO:0000313" key="6">
    <source>
        <dbReference type="EnsemblMetazoa" id="XP_030850992"/>
    </source>
</evidence>
<keyword evidence="3" id="KW-0597">Phosphoprotein</keyword>
<feature type="compositionally biased region" description="Basic and acidic residues" evidence="5">
    <location>
        <begin position="536"/>
        <end position="546"/>
    </location>
</feature>
<dbReference type="GeneID" id="585850"/>
<proteinExistence type="inferred from homology"/>
<dbReference type="AlphaFoldDB" id="A0A7M7PIV0"/>
<dbReference type="OrthoDB" id="277439at2759"/>
<dbReference type="InParanoid" id="A0A7M7PIV0"/>
<feature type="region of interest" description="Disordered" evidence="5">
    <location>
        <begin position="247"/>
        <end position="281"/>
    </location>
</feature>
<evidence type="ECO:0000256" key="1">
    <source>
        <dbReference type="ARBA" id="ARBA00004604"/>
    </source>
</evidence>
<dbReference type="PANTHER" id="PTHR14150">
    <property type="entry name" value="U3 SMALL NUCLEOLAR RNA-ASSOCIATED PROTEIN 14"/>
    <property type="match status" value="1"/>
</dbReference>
<keyword evidence="7" id="KW-1185">Reference proteome</keyword>
<feature type="compositionally biased region" description="Acidic residues" evidence="5">
    <location>
        <begin position="28"/>
        <end position="37"/>
    </location>
</feature>
<feature type="compositionally biased region" description="Polar residues" evidence="5">
    <location>
        <begin position="547"/>
        <end position="562"/>
    </location>
</feature>
<dbReference type="GO" id="GO:0005730">
    <property type="term" value="C:nucleolus"/>
    <property type="evidence" value="ECO:0000318"/>
    <property type="project" value="GO_Central"/>
</dbReference>
<dbReference type="InterPro" id="IPR006709">
    <property type="entry name" value="SSU_processome_Utp14"/>
</dbReference>
<organism evidence="6 7">
    <name type="scientific">Strongylocentrotus purpuratus</name>
    <name type="common">Purple sea urchin</name>
    <dbReference type="NCBI Taxonomy" id="7668"/>
    <lineage>
        <taxon>Eukaryota</taxon>
        <taxon>Metazoa</taxon>
        <taxon>Echinodermata</taxon>
        <taxon>Eleutherozoa</taxon>
        <taxon>Echinozoa</taxon>
        <taxon>Echinoidea</taxon>
        <taxon>Euechinoidea</taxon>
        <taxon>Echinacea</taxon>
        <taxon>Camarodonta</taxon>
        <taxon>Echinidea</taxon>
        <taxon>Strongylocentrotidae</taxon>
        <taxon>Strongylocentrotus</taxon>
    </lineage>
</organism>
<dbReference type="OMA" id="QVIEPMD"/>
<dbReference type="Proteomes" id="UP000007110">
    <property type="component" value="Unassembled WGS sequence"/>
</dbReference>
<evidence type="ECO:0000256" key="3">
    <source>
        <dbReference type="ARBA" id="ARBA00022553"/>
    </source>
</evidence>
<feature type="region of interest" description="Disordered" evidence="5">
    <location>
        <begin position="1"/>
        <end position="68"/>
    </location>
</feature>
<evidence type="ECO:0000256" key="5">
    <source>
        <dbReference type="SAM" id="MobiDB-lite"/>
    </source>
</evidence>
<feature type="compositionally biased region" description="Basic and acidic residues" evidence="5">
    <location>
        <begin position="261"/>
        <end position="270"/>
    </location>
</feature>
<keyword evidence="4" id="KW-0539">Nucleus</keyword>
<dbReference type="PANTHER" id="PTHR14150:SF12">
    <property type="entry name" value="U3 SMALL NUCLEOLAR RNA-ASSOCIATED PROTEIN 14 HOMOLOG A"/>
    <property type="match status" value="1"/>
</dbReference>
<feature type="compositionally biased region" description="Basic and acidic residues" evidence="5">
    <location>
        <begin position="377"/>
        <end position="394"/>
    </location>
</feature>
<name>A0A7M7PIV0_STRPU</name>
<dbReference type="GO" id="GO:0032040">
    <property type="term" value="C:small-subunit processome"/>
    <property type="evidence" value="ECO:0000318"/>
    <property type="project" value="GO_Central"/>
</dbReference>
<feature type="compositionally biased region" description="Basic and acidic residues" evidence="5">
    <location>
        <begin position="467"/>
        <end position="490"/>
    </location>
</feature>
<feature type="compositionally biased region" description="Basic residues" evidence="5">
    <location>
        <begin position="247"/>
        <end position="260"/>
    </location>
</feature>
<evidence type="ECO:0000256" key="2">
    <source>
        <dbReference type="ARBA" id="ARBA00007774"/>
    </source>
</evidence>
<dbReference type="Pfam" id="PF04615">
    <property type="entry name" value="Utp14"/>
    <property type="match status" value="1"/>
</dbReference>
<feature type="compositionally biased region" description="Acidic residues" evidence="5">
    <location>
        <begin position="447"/>
        <end position="464"/>
    </location>
</feature>
<evidence type="ECO:0000256" key="4">
    <source>
        <dbReference type="ARBA" id="ARBA00023242"/>
    </source>
</evidence>
<protein>
    <recommendedName>
        <fullName evidence="8">U3 small nucleolar RNA-associated protein 14 homolog A</fullName>
    </recommendedName>
</protein>
<reference evidence="6" key="2">
    <citation type="submission" date="2021-01" db="UniProtKB">
        <authorList>
            <consortium name="EnsemblMetazoa"/>
        </authorList>
    </citation>
    <scope>IDENTIFICATION</scope>
</reference>
<reference evidence="7" key="1">
    <citation type="submission" date="2015-02" db="EMBL/GenBank/DDBJ databases">
        <title>Genome sequencing for Strongylocentrotus purpuratus.</title>
        <authorList>
            <person name="Murali S."/>
            <person name="Liu Y."/>
            <person name="Vee V."/>
            <person name="English A."/>
            <person name="Wang M."/>
            <person name="Skinner E."/>
            <person name="Han Y."/>
            <person name="Muzny D.M."/>
            <person name="Worley K.C."/>
            <person name="Gibbs R.A."/>
        </authorList>
    </citation>
    <scope>NUCLEOTIDE SEQUENCE</scope>
</reference>
<feature type="region of interest" description="Disordered" evidence="5">
    <location>
        <begin position="755"/>
        <end position="801"/>
    </location>
</feature>
<comment type="similarity">
    <text evidence="2">Belongs to the UTP14 family.</text>
</comment>
<dbReference type="EnsemblMetazoa" id="XM_030995132">
    <property type="protein sequence ID" value="XP_030850992"/>
    <property type="gene ID" value="LOC585850"/>
</dbReference>
<evidence type="ECO:0000313" key="7">
    <source>
        <dbReference type="Proteomes" id="UP000007110"/>
    </source>
</evidence>
<dbReference type="RefSeq" id="XP_030850992.1">
    <property type="nucleotide sequence ID" value="XM_030995132.1"/>
</dbReference>
<feature type="compositionally biased region" description="Basic and acidic residues" evidence="5">
    <location>
        <begin position="324"/>
        <end position="339"/>
    </location>
</feature>
<feature type="compositionally biased region" description="Acidic residues" evidence="5">
    <location>
        <begin position="340"/>
        <end position="357"/>
    </location>
</feature>
<feature type="compositionally biased region" description="Acidic residues" evidence="5">
    <location>
        <begin position="409"/>
        <end position="425"/>
    </location>
</feature>
<accession>A0A7M7PIV0</accession>
<feature type="region of interest" description="Disordered" evidence="5">
    <location>
        <begin position="324"/>
        <end position="580"/>
    </location>
</feature>
<evidence type="ECO:0008006" key="8">
    <source>
        <dbReference type="Google" id="ProtNLM"/>
    </source>
</evidence>
<feature type="compositionally biased region" description="Basic and acidic residues" evidence="5">
    <location>
        <begin position="426"/>
        <end position="446"/>
    </location>
</feature>
<dbReference type="GO" id="GO:0006364">
    <property type="term" value="P:rRNA processing"/>
    <property type="evidence" value="ECO:0007669"/>
    <property type="project" value="InterPro"/>
</dbReference>
<comment type="subcellular location">
    <subcellularLocation>
        <location evidence="1">Nucleus</location>
        <location evidence="1">Nucleolus</location>
    </subcellularLocation>
</comment>